<comment type="caution">
    <text evidence="1">The sequence shown here is derived from an EMBL/GenBank/DDBJ whole genome shotgun (WGS) entry which is preliminary data.</text>
</comment>
<evidence type="ECO:0000313" key="2">
    <source>
        <dbReference type="Proteomes" id="UP001499990"/>
    </source>
</evidence>
<organism evidence="1 2">
    <name type="scientific">Streptomyces sannanensis</name>
    <dbReference type="NCBI Taxonomy" id="285536"/>
    <lineage>
        <taxon>Bacteria</taxon>
        <taxon>Bacillati</taxon>
        <taxon>Actinomycetota</taxon>
        <taxon>Actinomycetes</taxon>
        <taxon>Kitasatosporales</taxon>
        <taxon>Streptomycetaceae</taxon>
        <taxon>Streptomyces</taxon>
    </lineage>
</organism>
<evidence type="ECO:0008006" key="3">
    <source>
        <dbReference type="Google" id="ProtNLM"/>
    </source>
</evidence>
<dbReference type="Proteomes" id="UP001499990">
    <property type="component" value="Unassembled WGS sequence"/>
</dbReference>
<name>A0ABP6SD28_9ACTN</name>
<gene>
    <name evidence="1" type="ORF">GCM10020367_35190</name>
</gene>
<reference evidence="2" key="1">
    <citation type="journal article" date="2019" name="Int. J. Syst. Evol. Microbiol.">
        <title>The Global Catalogue of Microorganisms (GCM) 10K type strain sequencing project: providing services to taxonomists for standard genome sequencing and annotation.</title>
        <authorList>
            <consortium name="The Broad Institute Genomics Platform"/>
            <consortium name="The Broad Institute Genome Sequencing Center for Infectious Disease"/>
            <person name="Wu L."/>
            <person name="Ma J."/>
        </authorList>
    </citation>
    <scope>NUCLEOTIDE SEQUENCE [LARGE SCALE GENOMIC DNA]</scope>
    <source>
        <strain evidence="2">JCM 9651</strain>
    </source>
</reference>
<evidence type="ECO:0000313" key="1">
    <source>
        <dbReference type="EMBL" id="GAA3373805.1"/>
    </source>
</evidence>
<accession>A0ABP6SD28</accession>
<protein>
    <recommendedName>
        <fullName evidence="3">Uma2 family endonuclease</fullName>
    </recommendedName>
</protein>
<dbReference type="EMBL" id="BAAAYL010000001">
    <property type="protein sequence ID" value="GAA3373805.1"/>
    <property type="molecule type" value="Genomic_DNA"/>
</dbReference>
<sequence>MPLVYTYVLDPATRTYRNGDVFAGVVKVSAPFPLEVDLGRI</sequence>
<keyword evidence="2" id="KW-1185">Reference proteome</keyword>
<proteinExistence type="predicted"/>